<reference evidence="2 3" key="1">
    <citation type="submission" date="2016-10" db="EMBL/GenBank/DDBJ databases">
        <authorList>
            <person name="Varghese N."/>
            <person name="Submissions S."/>
        </authorList>
    </citation>
    <scope>NUCLEOTIDE SEQUENCE [LARGE SCALE GENOMIC DNA]</scope>
    <source>
        <strain evidence="2 3">Nl1</strain>
    </source>
</reference>
<evidence type="ECO:0000259" key="1">
    <source>
        <dbReference type="Pfam" id="PF00117"/>
    </source>
</evidence>
<sequence>MKPVAIFRQFPTEGPGYFTMFLDSHSIPWRLVKIDANETLPVNTNQFRGLVFMGGPMSVNDDLPWIAPVLALIQQAVANDIPVLGHCLGGQLMSKALGGTVSKSPVKEIGWGEVSVADNAVAREWFGEASRFESFHWHGETFTLPDGATCLLSSPYCKNQAFALNMHLGMQCHVEMTEDMVKAWCEIGADEIAGSSGPAVQSAAAIQTDLLNRVSALNQIAHRLYGKWISSLI</sequence>
<dbReference type="PANTHER" id="PTHR42695:SF5">
    <property type="entry name" value="GLUTAMINE AMIDOTRANSFERASE YLR126C-RELATED"/>
    <property type="match status" value="1"/>
</dbReference>
<keyword evidence="3" id="KW-1185">Reference proteome</keyword>
<dbReference type="Gene3D" id="3.40.50.880">
    <property type="match status" value="1"/>
</dbReference>
<evidence type="ECO:0000313" key="2">
    <source>
        <dbReference type="EMBL" id="SDQ56524.1"/>
    </source>
</evidence>
<dbReference type="Pfam" id="PF00117">
    <property type="entry name" value="GATase"/>
    <property type="match status" value="1"/>
</dbReference>
<dbReference type="PROSITE" id="PS51273">
    <property type="entry name" value="GATASE_TYPE_1"/>
    <property type="match status" value="1"/>
</dbReference>
<accession>A0ABY0TB60</accession>
<protein>
    <submittedName>
        <fullName evidence="2">GMP synthase-Glutamine amidotransferase</fullName>
    </submittedName>
</protein>
<name>A0ABY0TB60_9PROT</name>
<gene>
    <name evidence="2" type="ORF">SAMN05216402_1346</name>
</gene>
<evidence type="ECO:0000313" key="3">
    <source>
        <dbReference type="Proteomes" id="UP000183471"/>
    </source>
</evidence>
<dbReference type="InterPro" id="IPR029062">
    <property type="entry name" value="Class_I_gatase-like"/>
</dbReference>
<dbReference type="CDD" id="cd01741">
    <property type="entry name" value="GATase1_1"/>
    <property type="match status" value="1"/>
</dbReference>
<dbReference type="EMBL" id="FNKY01000001">
    <property type="protein sequence ID" value="SDQ56524.1"/>
    <property type="molecule type" value="Genomic_DNA"/>
</dbReference>
<dbReference type="PANTHER" id="PTHR42695">
    <property type="entry name" value="GLUTAMINE AMIDOTRANSFERASE YLR126C-RELATED"/>
    <property type="match status" value="1"/>
</dbReference>
<dbReference type="RefSeq" id="WP_074631642.1">
    <property type="nucleotide sequence ID" value="NZ_FNKY01000001.1"/>
</dbReference>
<proteinExistence type="predicted"/>
<dbReference type="InterPro" id="IPR017926">
    <property type="entry name" value="GATASE"/>
</dbReference>
<dbReference type="SUPFAM" id="SSF52317">
    <property type="entry name" value="Class I glutamine amidotransferase-like"/>
    <property type="match status" value="1"/>
</dbReference>
<dbReference type="InterPro" id="IPR044992">
    <property type="entry name" value="ChyE-like"/>
</dbReference>
<dbReference type="Proteomes" id="UP000183471">
    <property type="component" value="Unassembled WGS sequence"/>
</dbReference>
<feature type="domain" description="Glutamine amidotransferase" evidence="1">
    <location>
        <begin position="33"/>
        <end position="177"/>
    </location>
</feature>
<organism evidence="2 3">
    <name type="scientific">Nitrosospira multiformis</name>
    <dbReference type="NCBI Taxonomy" id="1231"/>
    <lineage>
        <taxon>Bacteria</taxon>
        <taxon>Pseudomonadati</taxon>
        <taxon>Pseudomonadota</taxon>
        <taxon>Betaproteobacteria</taxon>
        <taxon>Nitrosomonadales</taxon>
        <taxon>Nitrosomonadaceae</taxon>
        <taxon>Nitrosospira</taxon>
    </lineage>
</organism>
<comment type="caution">
    <text evidence="2">The sequence shown here is derived from an EMBL/GenBank/DDBJ whole genome shotgun (WGS) entry which is preliminary data.</text>
</comment>